<evidence type="ECO:0000313" key="3">
    <source>
        <dbReference type="Proteomes" id="UP001597417"/>
    </source>
</evidence>
<dbReference type="Gene3D" id="1.50.10.10">
    <property type="match status" value="1"/>
</dbReference>
<dbReference type="Pfam" id="PF03190">
    <property type="entry name" value="Thioredox_DsbH"/>
    <property type="match status" value="1"/>
</dbReference>
<accession>A0ABW5FX25</accession>
<dbReference type="SUPFAM" id="SSF52833">
    <property type="entry name" value="Thioredoxin-like"/>
    <property type="match status" value="1"/>
</dbReference>
<dbReference type="EMBL" id="JBHUKR010000011">
    <property type="protein sequence ID" value="MFD2419165.1"/>
    <property type="molecule type" value="Genomic_DNA"/>
</dbReference>
<name>A0ABW5FX25_9PSEU</name>
<proteinExistence type="predicted"/>
<sequence>MANRLASATSPYLLQHAGNPVDWWPWGTEALAEAERRDVPILLSVGYAACHWCHVMAHESFEDEETARLMNENFVSIKVDREERPDIDSVYMTATQAMTGQGGWPMTCFLTPAGEPFHCGTYYPPEPRPGMPSFQHLLIAVAEAWRERRDELREGASQIVRHLAEQTSPLPVSTVDEEVLAGAVERLTGDEDRVHGGFGRAPKFPPSMVLEFLLRHYERTGSAEALALVESCADAMSRGGMHDHLAGGFARYSVDAAWVVPHFEKMLYDNALLLRVYAHLARLTGSSRAREVAVLTGDFLLDRLGTPEGGFAASLDADTLGEEGLTYVWTPAELEQTLGPKDGAWAAELFGVTAAGTFERGRSVLQLRRDPDDAERYERVRRTLLAARDERPQPARDDKVIAAWNGLAIGALCEAGMALEKPRWITAAERAARSIVDIHRAGGRLLRGSRGGRAGDAAGVLEDYGCLADGLLALYQATAERRWLDEATDLLDIALDRFAVDGTPGAYHDTADDAETLVHRPSDPGDNASPSGASALAGALVTASVLAGPDRAAGYRDAAERAVNRTGQLAVKMPRFAGHWLAVAEALLTGPIQVAVVGEDDTAWAGLRAAAVRAVPGGSVVLAGRPGSAPLLEDRPLVDGAAAAYVCRGYVCDRPVTSIEALSLAVNIRPGQSQEA</sequence>
<dbReference type="CDD" id="cd02955">
    <property type="entry name" value="SSP411"/>
    <property type="match status" value="1"/>
</dbReference>
<dbReference type="InterPro" id="IPR012341">
    <property type="entry name" value="6hp_glycosidase-like_sf"/>
</dbReference>
<dbReference type="InterPro" id="IPR036249">
    <property type="entry name" value="Thioredoxin-like_sf"/>
</dbReference>
<dbReference type="Gene3D" id="3.40.30.10">
    <property type="entry name" value="Glutaredoxin"/>
    <property type="match status" value="1"/>
</dbReference>
<gene>
    <name evidence="2" type="ORF">ACFSXZ_22805</name>
</gene>
<reference evidence="3" key="1">
    <citation type="journal article" date="2019" name="Int. J. Syst. Evol. Microbiol.">
        <title>The Global Catalogue of Microorganisms (GCM) 10K type strain sequencing project: providing services to taxonomists for standard genome sequencing and annotation.</title>
        <authorList>
            <consortium name="The Broad Institute Genomics Platform"/>
            <consortium name="The Broad Institute Genome Sequencing Center for Infectious Disease"/>
            <person name="Wu L."/>
            <person name="Ma J."/>
        </authorList>
    </citation>
    <scope>NUCLEOTIDE SEQUENCE [LARGE SCALE GENOMIC DNA]</scope>
    <source>
        <strain evidence="3">CGMCC 4.7645</strain>
    </source>
</reference>
<evidence type="ECO:0000259" key="1">
    <source>
        <dbReference type="Pfam" id="PF03190"/>
    </source>
</evidence>
<dbReference type="RefSeq" id="WP_378267177.1">
    <property type="nucleotide sequence ID" value="NZ_JBHUKR010000011.1"/>
</dbReference>
<dbReference type="InterPro" id="IPR024705">
    <property type="entry name" value="Ssp411"/>
</dbReference>
<dbReference type="SUPFAM" id="SSF48208">
    <property type="entry name" value="Six-hairpin glycosidases"/>
    <property type="match status" value="1"/>
</dbReference>
<feature type="domain" description="Spermatogenesis-associated protein 20-like TRX" evidence="1">
    <location>
        <begin position="3"/>
        <end position="163"/>
    </location>
</feature>
<dbReference type="InterPro" id="IPR004879">
    <property type="entry name" value="Ssp411-like_TRX"/>
</dbReference>
<dbReference type="Proteomes" id="UP001597417">
    <property type="component" value="Unassembled WGS sequence"/>
</dbReference>
<dbReference type="InterPro" id="IPR008928">
    <property type="entry name" value="6-hairpin_glycosidase_sf"/>
</dbReference>
<protein>
    <submittedName>
        <fullName evidence="2">Thioredoxin domain-containing protein</fullName>
    </submittedName>
</protein>
<dbReference type="PANTHER" id="PTHR42899:SF1">
    <property type="entry name" value="SPERMATOGENESIS-ASSOCIATED PROTEIN 20"/>
    <property type="match status" value="1"/>
</dbReference>
<organism evidence="2 3">
    <name type="scientific">Amycolatopsis pigmentata</name>
    <dbReference type="NCBI Taxonomy" id="450801"/>
    <lineage>
        <taxon>Bacteria</taxon>
        <taxon>Bacillati</taxon>
        <taxon>Actinomycetota</taxon>
        <taxon>Actinomycetes</taxon>
        <taxon>Pseudonocardiales</taxon>
        <taxon>Pseudonocardiaceae</taxon>
        <taxon>Amycolatopsis</taxon>
    </lineage>
</organism>
<keyword evidence="3" id="KW-1185">Reference proteome</keyword>
<evidence type="ECO:0000313" key="2">
    <source>
        <dbReference type="EMBL" id="MFD2419165.1"/>
    </source>
</evidence>
<comment type="caution">
    <text evidence="2">The sequence shown here is derived from an EMBL/GenBank/DDBJ whole genome shotgun (WGS) entry which is preliminary data.</text>
</comment>
<dbReference type="PANTHER" id="PTHR42899">
    <property type="entry name" value="SPERMATOGENESIS-ASSOCIATED PROTEIN 20"/>
    <property type="match status" value="1"/>
</dbReference>
<dbReference type="PIRSF" id="PIRSF006402">
    <property type="entry name" value="UCP006402_thioredoxin"/>
    <property type="match status" value="1"/>
</dbReference>